<sequence length="157" mass="17181">MSLRSDDDQVLIFCENISFEHQASDLDRRIQGCDSKLTSCVCCSCLTVTRPLRDLLCGISGPFGPRGSCVLPPNQTSLHPFTSLLLDLLEFLEIFILSFCSAYYHSGIDLSNRKKQRILAVVVIMLANNGGGDRVLSKTCGRSSMSIRSNGKSAKGM</sequence>
<evidence type="ECO:0000313" key="2">
    <source>
        <dbReference type="Proteomes" id="UP000746747"/>
    </source>
</evidence>
<name>A0A8J2M4N0_9BILA</name>
<reference evidence="1" key="1">
    <citation type="submission" date="2021-09" db="EMBL/GenBank/DDBJ databases">
        <authorList>
            <consortium name="Pathogen Informatics"/>
        </authorList>
    </citation>
    <scope>NUCLEOTIDE SEQUENCE</scope>
</reference>
<protein>
    <submittedName>
        <fullName evidence="1">Uncharacterized protein</fullName>
    </submittedName>
</protein>
<dbReference type="Proteomes" id="UP000746747">
    <property type="component" value="Unassembled WGS sequence"/>
</dbReference>
<comment type="caution">
    <text evidence="1">The sequence shown here is derived from an EMBL/GenBank/DDBJ whole genome shotgun (WGS) entry which is preliminary data.</text>
</comment>
<proteinExistence type="predicted"/>
<keyword evidence="2" id="KW-1185">Reference proteome</keyword>
<dbReference type="EMBL" id="CAKAEH010001407">
    <property type="protein sequence ID" value="CAG9535851.1"/>
    <property type="molecule type" value="Genomic_DNA"/>
</dbReference>
<dbReference type="AlphaFoldDB" id="A0A8J2M4N0"/>
<organism evidence="1 2">
    <name type="scientific">Cercopithifilaria johnstoni</name>
    <dbReference type="NCBI Taxonomy" id="2874296"/>
    <lineage>
        <taxon>Eukaryota</taxon>
        <taxon>Metazoa</taxon>
        <taxon>Ecdysozoa</taxon>
        <taxon>Nematoda</taxon>
        <taxon>Chromadorea</taxon>
        <taxon>Rhabditida</taxon>
        <taxon>Spirurina</taxon>
        <taxon>Spiruromorpha</taxon>
        <taxon>Filarioidea</taxon>
        <taxon>Onchocercidae</taxon>
        <taxon>Cercopithifilaria</taxon>
    </lineage>
</organism>
<evidence type="ECO:0000313" key="1">
    <source>
        <dbReference type="EMBL" id="CAG9535851.1"/>
    </source>
</evidence>
<accession>A0A8J2M4N0</accession>
<gene>
    <name evidence="1" type="ORF">CJOHNSTONI_LOCUS5833</name>
</gene>